<comment type="subcellular location">
    <subcellularLocation>
        <location evidence="1">Golgi apparatus membrane</location>
        <topology evidence="1">Single-pass type II membrane protein</topology>
    </subcellularLocation>
</comment>
<keyword evidence="11" id="KW-0472">Membrane</keyword>
<evidence type="ECO:0000256" key="6">
    <source>
        <dbReference type="ARBA" id="ARBA00022679"/>
    </source>
</evidence>
<name>A0A4E0RH36_FASHE</name>
<dbReference type="Pfam" id="PF15024">
    <property type="entry name" value="Glyco_transf_18"/>
    <property type="match status" value="2"/>
</dbReference>
<evidence type="ECO:0000256" key="4">
    <source>
        <dbReference type="ARBA" id="ARBA00012671"/>
    </source>
</evidence>
<comment type="similarity">
    <text evidence="3">Belongs to the glycosyltransferase 18 family.</text>
</comment>
<feature type="domain" description="Glycosyltransferase family 18 catalytic" evidence="14">
    <location>
        <begin position="32"/>
        <end position="434"/>
    </location>
</feature>
<keyword evidence="7" id="KW-0812">Transmembrane</keyword>
<proteinExistence type="inferred from homology"/>
<dbReference type="InterPro" id="IPR026116">
    <property type="entry name" value="GT18_cat"/>
</dbReference>
<accession>A0A4E0RH36</accession>
<evidence type="ECO:0000256" key="1">
    <source>
        <dbReference type="ARBA" id="ARBA00004323"/>
    </source>
</evidence>
<evidence type="ECO:0000256" key="10">
    <source>
        <dbReference type="ARBA" id="ARBA00023034"/>
    </source>
</evidence>
<protein>
    <recommendedName>
        <fullName evidence="4">alpha-1,6-mannosyl-glycoprotein 6-beta-N-acetylglucosaminyltransferase</fullName>
        <ecNumber evidence="4">2.4.1.155</ecNumber>
    </recommendedName>
</protein>
<gene>
    <name evidence="15" type="ORF">D915_001158</name>
</gene>
<keyword evidence="5" id="KW-0328">Glycosyltransferase</keyword>
<comment type="caution">
    <text evidence="15">The sequence shown here is derived from an EMBL/GenBank/DDBJ whole genome shotgun (WGS) entry which is preliminary data.</text>
</comment>
<dbReference type="UniPathway" id="UPA00378"/>
<dbReference type="GO" id="GO:0006487">
    <property type="term" value="P:protein N-linked glycosylation"/>
    <property type="evidence" value="ECO:0007669"/>
    <property type="project" value="TreeGrafter"/>
</dbReference>
<evidence type="ECO:0000256" key="13">
    <source>
        <dbReference type="ARBA" id="ARBA00048243"/>
    </source>
</evidence>
<comment type="pathway">
    <text evidence="2">Protein modification; protein glycosylation.</text>
</comment>
<dbReference type="PANTHER" id="PTHR15075">
    <property type="entry name" value="ALPHA-MANNOSIDE BETA-1,6-N-ACETYLGLUCOSAMINYLTRANSFERASE"/>
    <property type="match status" value="1"/>
</dbReference>
<dbReference type="Proteomes" id="UP000230066">
    <property type="component" value="Unassembled WGS sequence"/>
</dbReference>
<dbReference type="InterPro" id="IPR052105">
    <property type="entry name" value="MGAT5_Glycosyltransferase"/>
</dbReference>
<keyword evidence="9" id="KW-1133">Transmembrane helix</keyword>
<keyword evidence="8" id="KW-0735">Signal-anchor</keyword>
<evidence type="ECO:0000256" key="7">
    <source>
        <dbReference type="ARBA" id="ARBA00022692"/>
    </source>
</evidence>
<comment type="catalytic activity">
    <reaction evidence="13">
        <text>N(4)-{beta-D-GlcNAc-(1-&gt;2)-[beta-D-GlcNAc-(1-&gt;4)]-alpha-D-Man-(1-&gt;3)-[beta-D-GlcNAc-(1-&gt;2)-alpha-D-Man-(1-&gt;6)]-beta-D-Man-(1-&gt;4)-beta-D-GlcNAc-(1-&gt;4)-beta-D-GlcNAc}-L-asparaginyl-[protein] + UDP-N-acetyl-alpha-D-glucosamine = N(4)-{beta-D-GlcNAc-(1-&gt;2)-[beta-D-GlcNAc-(1-&gt;4)]-alpha-D-Man-(1-&gt;3)-[beta-D-GlcNAc-(1-&gt;2)-[beta-D-GlcNAc-(1-&gt;6)]-alpha-D-Man-(1-&gt;6)]-beta-D-Man-(1-&gt;4)-beta-D-GlcNAc-(1-&gt;4)-beta-D-GlcNAc}-L-asparaginyl-[protein] + UDP + H(+)</text>
        <dbReference type="Rhea" id="RHEA:16921"/>
        <dbReference type="Rhea" id="RHEA-COMP:14374"/>
        <dbReference type="Rhea" id="RHEA-COMP:14377"/>
        <dbReference type="ChEBI" id="CHEBI:15378"/>
        <dbReference type="ChEBI" id="CHEBI:57705"/>
        <dbReference type="ChEBI" id="CHEBI:58223"/>
        <dbReference type="ChEBI" id="CHEBI:139507"/>
        <dbReference type="ChEBI" id="CHEBI:139510"/>
        <dbReference type="EC" id="2.4.1.155"/>
    </reaction>
</comment>
<evidence type="ECO:0000256" key="8">
    <source>
        <dbReference type="ARBA" id="ARBA00022968"/>
    </source>
</evidence>
<evidence type="ECO:0000256" key="3">
    <source>
        <dbReference type="ARBA" id="ARBA00007477"/>
    </source>
</evidence>
<reference evidence="15" key="1">
    <citation type="submission" date="2019-03" db="EMBL/GenBank/DDBJ databases">
        <title>Improved annotation for the trematode Fasciola hepatica.</title>
        <authorList>
            <person name="Choi Y.-J."/>
            <person name="Martin J."/>
            <person name="Mitreva M."/>
        </authorList>
    </citation>
    <scope>NUCLEOTIDE SEQUENCE [LARGE SCALE GENOMIC DNA]</scope>
</reference>
<sequence>MRFFVLLFMIHPPRVHLLCFPTFYPYAFLVLFRNSAHTGGPLGELVQWTDLLAGLYILGHNVSISIEPLKLFEHFNFTPSKKPECQTEQNVFDLLFTDIVGYRRLKRLGIRIPKCKYRILDSFGTEALFNRNDKNSTWGGLQLNLKQFYTMFPHSPDNTFLGFVVESPMNTVTPDVRITTDETVRSKSGKPIALIYGKEAYMWKDALPYLTVLNESLELHANVMDAALGQQFSFVVPHKCNYGTEFITLMRSAKVFVGLGFPYEGPAPLEAIANGVVFFNPLFRTPHGRNNTKFFADKPTSRKLACQQPYLEQNVGEPYTYAIQMDKPDQIRQSVQRLLNQTAITPYVPFEYTVTGYLERLNAVISRQSFCTGPERLHLLRTPWELDVSGSVRRQYLELDANVIHWPPIGSGGVRFILGPPDASCVDSCATATLPTGDIQLNSSYLHRRAADYSVRPFHKLNASMFCAPEQFTSANHYALIESLLPPGGRCALIQSEADSAAPSLDPTGEVCILQADRSLFDCTAKPTRPGVRRLCPCQIGLPGQTSLCIGCV</sequence>
<dbReference type="PANTHER" id="PTHR15075:SF2">
    <property type="entry name" value="ALPHA-1,6-MANNOSYLGLYCOPROTEIN 6-BETA-N-ACETYLGLUCOSAMINYLTRANSFERASE"/>
    <property type="match status" value="1"/>
</dbReference>
<dbReference type="EC" id="2.4.1.155" evidence="4"/>
<evidence type="ECO:0000256" key="12">
    <source>
        <dbReference type="ARBA" id="ARBA00023180"/>
    </source>
</evidence>
<keyword evidence="10" id="KW-0333">Golgi apparatus</keyword>
<dbReference type="AlphaFoldDB" id="A0A4E0RH36"/>
<keyword evidence="16" id="KW-1185">Reference proteome</keyword>
<keyword evidence="6" id="KW-0808">Transferase</keyword>
<organism evidence="15 16">
    <name type="scientific">Fasciola hepatica</name>
    <name type="common">Liver fluke</name>
    <dbReference type="NCBI Taxonomy" id="6192"/>
    <lineage>
        <taxon>Eukaryota</taxon>
        <taxon>Metazoa</taxon>
        <taxon>Spiralia</taxon>
        <taxon>Lophotrochozoa</taxon>
        <taxon>Platyhelminthes</taxon>
        <taxon>Trematoda</taxon>
        <taxon>Digenea</taxon>
        <taxon>Plagiorchiida</taxon>
        <taxon>Echinostomata</taxon>
        <taxon>Echinostomatoidea</taxon>
        <taxon>Fasciolidae</taxon>
        <taxon>Fasciola</taxon>
    </lineage>
</organism>
<keyword evidence="12" id="KW-0325">Glycoprotein</keyword>
<dbReference type="EMBL" id="JXXN02000241">
    <property type="protein sequence ID" value="THD28079.1"/>
    <property type="molecule type" value="Genomic_DNA"/>
</dbReference>
<evidence type="ECO:0000256" key="5">
    <source>
        <dbReference type="ARBA" id="ARBA00022676"/>
    </source>
</evidence>
<feature type="domain" description="Glycosyltransferase family 18 catalytic" evidence="14">
    <location>
        <begin position="463"/>
        <end position="538"/>
    </location>
</feature>
<evidence type="ECO:0000256" key="11">
    <source>
        <dbReference type="ARBA" id="ARBA00023136"/>
    </source>
</evidence>
<evidence type="ECO:0000313" key="16">
    <source>
        <dbReference type="Proteomes" id="UP000230066"/>
    </source>
</evidence>
<evidence type="ECO:0000313" key="15">
    <source>
        <dbReference type="EMBL" id="THD28079.1"/>
    </source>
</evidence>
<dbReference type="GO" id="GO:0000139">
    <property type="term" value="C:Golgi membrane"/>
    <property type="evidence" value="ECO:0007669"/>
    <property type="project" value="UniProtKB-SubCell"/>
</dbReference>
<dbReference type="GO" id="GO:0030144">
    <property type="term" value="F:alpha-1,6-mannosylglycoprotein 6-beta-N-acetylglucosaminyltransferase activity"/>
    <property type="evidence" value="ECO:0007669"/>
    <property type="project" value="UniProtKB-EC"/>
</dbReference>
<evidence type="ECO:0000259" key="14">
    <source>
        <dbReference type="Pfam" id="PF15024"/>
    </source>
</evidence>
<evidence type="ECO:0000256" key="2">
    <source>
        <dbReference type="ARBA" id="ARBA00004922"/>
    </source>
</evidence>
<evidence type="ECO:0000256" key="9">
    <source>
        <dbReference type="ARBA" id="ARBA00022989"/>
    </source>
</evidence>